<sequence>MTKSPKEAAAAAEEIRVLQEQMKEMQRRLDALCAEQSADVEDVENDESSSQDAEPVFDPVRAQPCSDQAEPWQDDAADACASSEADGGDSDKAANGEGASHVSSEERPVNSPSVEPVSAPGETYAASCVSSQNVYCASEQAAYQPPVNPVSGYAAQQTQPFVSGAPVPPPSYDAAAQQAAQQQQAYYGHPTGQQAYQSGGASYSSSYGSSAQTPYNPYGQTVYQQPVVRTKDHVAAGLLGIFLGSLGVHKFYLGYNTAGFIMLGVAILGGLLSFGIATSIVWLIGLIEGIIYLVKNQAEFEQAYVFSKREWF</sequence>
<dbReference type="InterPro" id="IPR007829">
    <property type="entry name" value="TM2"/>
</dbReference>
<protein>
    <recommendedName>
        <fullName evidence="8">TM2 domain-containing protein</fullName>
    </recommendedName>
</protein>
<dbReference type="HOGENOM" id="CLU_891100_0_0_11"/>
<feature type="transmembrane region" description="Helical" evidence="7">
    <location>
        <begin position="259"/>
        <end position="287"/>
    </location>
</feature>
<dbReference type="AlphaFoldDB" id="K0YXR5"/>
<name>K0YXR5_9ACTN</name>
<evidence type="ECO:0000256" key="4">
    <source>
        <dbReference type="ARBA" id="ARBA00023136"/>
    </source>
</evidence>
<evidence type="ECO:0000256" key="3">
    <source>
        <dbReference type="ARBA" id="ARBA00022989"/>
    </source>
</evidence>
<dbReference type="eggNOG" id="COG2314">
    <property type="taxonomic scope" value="Bacteria"/>
</dbReference>
<evidence type="ECO:0000259" key="8">
    <source>
        <dbReference type="Pfam" id="PF05154"/>
    </source>
</evidence>
<gene>
    <name evidence="9" type="ORF">HMPREF9451_00025</name>
</gene>
<keyword evidence="2 7" id="KW-0812">Transmembrane</keyword>
<dbReference type="Pfam" id="PF05154">
    <property type="entry name" value="TM2"/>
    <property type="match status" value="1"/>
</dbReference>
<keyword evidence="4 7" id="KW-0472">Membrane</keyword>
<feature type="compositionally biased region" description="Acidic residues" evidence="6">
    <location>
        <begin position="38"/>
        <end position="49"/>
    </location>
</feature>
<evidence type="ECO:0000256" key="5">
    <source>
        <dbReference type="SAM" id="Coils"/>
    </source>
</evidence>
<dbReference type="Proteomes" id="UP000006069">
    <property type="component" value="Unassembled WGS sequence"/>
</dbReference>
<reference evidence="9 10" key="1">
    <citation type="submission" date="2012-08" db="EMBL/GenBank/DDBJ databases">
        <title>The Genome Sequence of Slackia piriformis YIT 12062.</title>
        <authorList>
            <consortium name="The Broad Institute Genome Sequencing Platform"/>
            <person name="Earl A."/>
            <person name="Ward D."/>
            <person name="Feldgarden M."/>
            <person name="Gevers D."/>
            <person name="Morotomi M."/>
            <person name="Walker B."/>
            <person name="Young S.K."/>
            <person name="Zeng Q."/>
            <person name="Gargeya S."/>
            <person name="Fitzgerald M."/>
            <person name="Haas B."/>
            <person name="Abouelleil A."/>
            <person name="Alvarado L."/>
            <person name="Arachchi H.M."/>
            <person name="Berlin A.M."/>
            <person name="Chapman S.B."/>
            <person name="Goldberg J."/>
            <person name="Griggs A."/>
            <person name="Gujja S."/>
            <person name="Hansen M."/>
            <person name="Howarth C."/>
            <person name="Imamovic A."/>
            <person name="Larimer J."/>
            <person name="McCowen C."/>
            <person name="Montmayeur A."/>
            <person name="Murphy C."/>
            <person name="Neiman D."/>
            <person name="Pearson M."/>
            <person name="Priest M."/>
            <person name="Roberts A."/>
            <person name="Saif S."/>
            <person name="Shea T."/>
            <person name="Sisk P."/>
            <person name="Sykes S."/>
            <person name="Wortman J."/>
            <person name="Nusbaum C."/>
            <person name="Birren B."/>
        </authorList>
    </citation>
    <scope>NUCLEOTIDE SEQUENCE [LARGE SCALE GENOMIC DNA]</scope>
    <source>
        <strain evidence="9 10">YIT 12062</strain>
    </source>
</reference>
<feature type="transmembrane region" description="Helical" evidence="7">
    <location>
        <begin position="234"/>
        <end position="253"/>
    </location>
</feature>
<keyword evidence="5" id="KW-0175">Coiled coil</keyword>
<evidence type="ECO:0000256" key="7">
    <source>
        <dbReference type="SAM" id="Phobius"/>
    </source>
</evidence>
<dbReference type="EMBL" id="ADMD01000001">
    <property type="protein sequence ID" value="EJZ84424.1"/>
    <property type="molecule type" value="Genomic_DNA"/>
</dbReference>
<evidence type="ECO:0000256" key="2">
    <source>
        <dbReference type="ARBA" id="ARBA00022692"/>
    </source>
</evidence>
<organism evidence="9 10">
    <name type="scientific">Slackia piriformis YIT 12062</name>
    <dbReference type="NCBI Taxonomy" id="742818"/>
    <lineage>
        <taxon>Bacteria</taxon>
        <taxon>Bacillati</taxon>
        <taxon>Actinomycetota</taxon>
        <taxon>Coriobacteriia</taxon>
        <taxon>Eggerthellales</taxon>
        <taxon>Eggerthellaceae</taxon>
        <taxon>Slackia</taxon>
    </lineage>
</organism>
<accession>K0YXR5</accession>
<proteinExistence type="predicted"/>
<comment type="caution">
    <text evidence="9">The sequence shown here is derived from an EMBL/GenBank/DDBJ whole genome shotgun (WGS) entry which is preliminary data.</text>
</comment>
<feature type="region of interest" description="Disordered" evidence="6">
    <location>
        <begin position="36"/>
        <end position="120"/>
    </location>
</feature>
<evidence type="ECO:0000313" key="10">
    <source>
        <dbReference type="Proteomes" id="UP000006069"/>
    </source>
</evidence>
<evidence type="ECO:0000313" key="9">
    <source>
        <dbReference type="EMBL" id="EJZ84424.1"/>
    </source>
</evidence>
<evidence type="ECO:0000256" key="6">
    <source>
        <dbReference type="SAM" id="MobiDB-lite"/>
    </source>
</evidence>
<evidence type="ECO:0000256" key="1">
    <source>
        <dbReference type="ARBA" id="ARBA00004141"/>
    </source>
</evidence>
<dbReference type="GO" id="GO:0016020">
    <property type="term" value="C:membrane"/>
    <property type="evidence" value="ECO:0007669"/>
    <property type="project" value="UniProtKB-SubCell"/>
</dbReference>
<feature type="domain" description="TM2" evidence="8">
    <location>
        <begin position="230"/>
        <end position="275"/>
    </location>
</feature>
<keyword evidence="3 7" id="KW-1133">Transmembrane helix</keyword>
<feature type="coiled-coil region" evidence="5">
    <location>
        <begin position="8"/>
        <end position="35"/>
    </location>
</feature>
<comment type="subcellular location">
    <subcellularLocation>
        <location evidence="1">Membrane</location>
        <topology evidence="1">Multi-pass membrane protein</topology>
    </subcellularLocation>
</comment>
<keyword evidence="10" id="KW-1185">Reference proteome</keyword>
<dbReference type="RefSeq" id="WP_009138266.1">
    <property type="nucleotide sequence ID" value="NZ_JH815198.1"/>
</dbReference>
<dbReference type="PATRIC" id="fig|742818.3.peg.24"/>
<dbReference type="InParanoid" id="K0YXR5"/>